<dbReference type="Pfam" id="PF12850">
    <property type="entry name" value="Metallophos_2"/>
    <property type="match status" value="1"/>
</dbReference>
<dbReference type="Proteomes" id="UP000271678">
    <property type="component" value="Unassembled WGS sequence"/>
</dbReference>
<feature type="domain" description="Calcineurin-like phosphoesterase" evidence="2">
    <location>
        <begin position="4"/>
        <end position="187"/>
    </location>
</feature>
<dbReference type="RefSeq" id="WP_123270609.1">
    <property type="nucleotide sequence ID" value="NZ_RJJQ01000004.1"/>
</dbReference>
<evidence type="ECO:0000256" key="1">
    <source>
        <dbReference type="ARBA" id="ARBA00008950"/>
    </source>
</evidence>
<dbReference type="PANTHER" id="PTHR42850">
    <property type="entry name" value="METALLOPHOSPHOESTERASE"/>
    <property type="match status" value="1"/>
</dbReference>
<name>A0A3M9ME75_9MICO</name>
<dbReference type="GO" id="GO:0005737">
    <property type="term" value="C:cytoplasm"/>
    <property type="evidence" value="ECO:0007669"/>
    <property type="project" value="TreeGrafter"/>
</dbReference>
<gene>
    <name evidence="3" type="ORF">EFY87_06265</name>
</gene>
<dbReference type="InterPro" id="IPR029052">
    <property type="entry name" value="Metallo-depent_PP-like"/>
</dbReference>
<comment type="caution">
    <text evidence="3">The sequence shown here is derived from an EMBL/GenBank/DDBJ whole genome shotgun (WGS) entry which is preliminary data.</text>
</comment>
<keyword evidence="4" id="KW-1185">Reference proteome</keyword>
<dbReference type="AlphaFoldDB" id="A0A3M9ME75"/>
<dbReference type="InterPro" id="IPR050126">
    <property type="entry name" value="Ap4A_hydrolase"/>
</dbReference>
<evidence type="ECO:0000259" key="2">
    <source>
        <dbReference type="Pfam" id="PF12850"/>
    </source>
</evidence>
<dbReference type="Gene3D" id="3.60.21.10">
    <property type="match status" value="1"/>
</dbReference>
<dbReference type="PANTHER" id="PTHR42850:SF2">
    <property type="entry name" value="BLL5683 PROTEIN"/>
    <property type="match status" value="1"/>
</dbReference>
<dbReference type="GO" id="GO:0016791">
    <property type="term" value="F:phosphatase activity"/>
    <property type="evidence" value="ECO:0007669"/>
    <property type="project" value="TreeGrafter"/>
</dbReference>
<dbReference type="InterPro" id="IPR024654">
    <property type="entry name" value="Calcineurin-like_PHP_lpxH"/>
</dbReference>
<evidence type="ECO:0000313" key="3">
    <source>
        <dbReference type="EMBL" id="RNI23870.1"/>
    </source>
</evidence>
<accession>A0A3M9ME75</accession>
<evidence type="ECO:0000313" key="4">
    <source>
        <dbReference type="Proteomes" id="UP000271678"/>
    </source>
</evidence>
<reference evidence="3 4" key="1">
    <citation type="submission" date="2018-11" db="EMBL/GenBank/DDBJ databases">
        <title>Draft genome of Simplicispira Flexivirga sp. BO-16.</title>
        <authorList>
            <person name="Im W.T."/>
        </authorList>
    </citation>
    <scope>NUCLEOTIDE SEQUENCE [LARGE SCALE GENOMIC DNA]</scope>
    <source>
        <strain evidence="3 4">BO-16</strain>
    </source>
</reference>
<protein>
    <submittedName>
        <fullName evidence="3">Metallophosphoesterase</fullName>
    </submittedName>
</protein>
<dbReference type="SUPFAM" id="SSF56300">
    <property type="entry name" value="Metallo-dependent phosphatases"/>
    <property type="match status" value="1"/>
</dbReference>
<proteinExistence type="inferred from homology"/>
<organism evidence="3 4">
    <name type="scientific">Flexivirga caeni</name>
    <dbReference type="NCBI Taxonomy" id="2294115"/>
    <lineage>
        <taxon>Bacteria</taxon>
        <taxon>Bacillati</taxon>
        <taxon>Actinomycetota</taxon>
        <taxon>Actinomycetes</taxon>
        <taxon>Micrococcales</taxon>
        <taxon>Dermacoccaceae</taxon>
        <taxon>Flexivirga</taxon>
    </lineage>
</organism>
<comment type="similarity">
    <text evidence="1">Belongs to the metallophosphoesterase superfamily. YfcE family.</text>
</comment>
<dbReference type="EMBL" id="RJJQ01000004">
    <property type="protein sequence ID" value="RNI23870.1"/>
    <property type="molecule type" value="Genomic_DNA"/>
</dbReference>
<sequence>MVQQIAVLSDTHGVDPTLAAVLAEPDVRSADLVVVTGDLAAGPQPTQVLDRLRALGDRGLLVRGNADRDLVTVARGGQPPEGTPAVDLWAAAQLGAADITLLDQLPHPATVDLDDFGQVLFCHGTPRDDNEVVLVDTRLSRWADVLADVPDAVRIVCMGHTHVPFARLVGRRWLVNSGSTGMPYGSSGVPWVLLSASGIRLRTTAIDPAEVAAAVVADSGFPEVDQWVQDYIVHPPSDVDAVLAFAARDGRDPQWNAAGV</sequence>
<dbReference type="OrthoDB" id="9813918at2"/>